<gene>
    <name evidence="8" type="ORF">DIZ80_08340</name>
</gene>
<evidence type="ECO:0000256" key="4">
    <source>
        <dbReference type="ARBA" id="ARBA00022989"/>
    </source>
</evidence>
<name>A0A370DBL8_9GAMM</name>
<dbReference type="PANTHER" id="PTHR31040:SF1">
    <property type="entry name" value="NURIM"/>
    <property type="match status" value="1"/>
</dbReference>
<evidence type="ECO:0000259" key="7">
    <source>
        <dbReference type="Pfam" id="PF07298"/>
    </source>
</evidence>
<evidence type="ECO:0000256" key="3">
    <source>
        <dbReference type="ARBA" id="ARBA00022692"/>
    </source>
</evidence>
<keyword evidence="5 6" id="KW-0472">Membrane</keyword>
<dbReference type="InterPro" id="IPR033580">
    <property type="entry name" value="Nurim-like"/>
</dbReference>
<feature type="transmembrane region" description="Helical" evidence="6">
    <location>
        <begin position="93"/>
        <end position="112"/>
    </location>
</feature>
<comment type="subcellular location">
    <subcellularLocation>
        <location evidence="1">Membrane</location>
        <topology evidence="1">Multi-pass membrane protein</topology>
    </subcellularLocation>
</comment>
<feature type="transmembrane region" description="Helical" evidence="6">
    <location>
        <begin position="7"/>
        <end position="31"/>
    </location>
</feature>
<comment type="similarity">
    <text evidence="2">Belongs to the nurim family.</text>
</comment>
<keyword evidence="9" id="KW-1185">Reference proteome</keyword>
<keyword evidence="3 6" id="KW-0812">Transmembrane</keyword>
<organism evidence="8 9">
    <name type="scientific">endosymbiont of Galathealinum brachiosum</name>
    <dbReference type="NCBI Taxonomy" id="2200906"/>
    <lineage>
        <taxon>Bacteria</taxon>
        <taxon>Pseudomonadati</taxon>
        <taxon>Pseudomonadota</taxon>
        <taxon>Gammaproteobacteria</taxon>
        <taxon>sulfur-oxidizing symbionts</taxon>
    </lineage>
</organism>
<evidence type="ECO:0000256" key="1">
    <source>
        <dbReference type="ARBA" id="ARBA00004141"/>
    </source>
</evidence>
<evidence type="ECO:0000313" key="9">
    <source>
        <dbReference type="Proteomes" id="UP000254266"/>
    </source>
</evidence>
<proteinExistence type="inferred from homology"/>
<evidence type="ECO:0000256" key="6">
    <source>
        <dbReference type="SAM" id="Phobius"/>
    </source>
</evidence>
<comment type="caution">
    <text evidence="8">The sequence shown here is derived from an EMBL/GenBank/DDBJ whole genome shotgun (WGS) entry which is preliminary data.</text>
</comment>
<dbReference type="GO" id="GO:0016020">
    <property type="term" value="C:membrane"/>
    <property type="evidence" value="ECO:0007669"/>
    <property type="project" value="UniProtKB-SubCell"/>
</dbReference>
<dbReference type="InterPro" id="IPR009915">
    <property type="entry name" value="NnrU_dom"/>
</dbReference>
<dbReference type="Proteomes" id="UP000254266">
    <property type="component" value="Unassembled WGS sequence"/>
</dbReference>
<dbReference type="EMBL" id="QFXC01000011">
    <property type="protein sequence ID" value="RDH82299.1"/>
    <property type="molecule type" value="Genomic_DNA"/>
</dbReference>
<evidence type="ECO:0000313" key="8">
    <source>
        <dbReference type="EMBL" id="RDH82299.1"/>
    </source>
</evidence>
<feature type="transmembrane region" description="Helical" evidence="6">
    <location>
        <begin position="51"/>
        <end position="72"/>
    </location>
</feature>
<keyword evidence="4 6" id="KW-1133">Transmembrane helix</keyword>
<sequence>MIMKKLMVLLYGITNYNLGSASLVCLIAFLFNFIPENPYLNSIDYGNPGNTATTIIVNLLLITLFGLQHSIMARPNFKKKLIKFIPEPAERSTFMLVTAIAVFILCIFWQPMTGIVWQVQNANLYNAILITGLLGWGMVFYATFIINHFDLFGLRQVWLYFKGQEYTHLPFTQSSLYKYIRHPIMSGVFIGIWLTPTMTTGHLLFALGMSVYIVIGVYHEEKDLVKIIGNRYLRYIDSTGKFFPKMNTDKKDLTYKQEL</sequence>
<evidence type="ECO:0000256" key="5">
    <source>
        <dbReference type="ARBA" id="ARBA00023136"/>
    </source>
</evidence>
<feature type="domain" description="NnrU" evidence="7">
    <location>
        <begin position="60"/>
        <end position="221"/>
    </location>
</feature>
<protein>
    <recommendedName>
        <fullName evidence="7">NnrU domain-containing protein</fullName>
    </recommendedName>
</protein>
<reference evidence="8 9" key="1">
    <citation type="journal article" date="2018" name="ISME J.">
        <title>Endosymbiont genomes yield clues of tubeworm success.</title>
        <authorList>
            <person name="Li Y."/>
            <person name="Liles M.R."/>
            <person name="Halanych K.M."/>
        </authorList>
    </citation>
    <scope>NUCLEOTIDE SEQUENCE [LARGE SCALE GENOMIC DNA]</scope>
    <source>
        <strain evidence="8">A1464</strain>
    </source>
</reference>
<dbReference type="Gene3D" id="1.20.120.1630">
    <property type="match status" value="1"/>
</dbReference>
<feature type="transmembrane region" description="Helical" evidence="6">
    <location>
        <begin position="124"/>
        <end position="146"/>
    </location>
</feature>
<evidence type="ECO:0000256" key="2">
    <source>
        <dbReference type="ARBA" id="ARBA00010631"/>
    </source>
</evidence>
<dbReference type="Pfam" id="PF07298">
    <property type="entry name" value="NnrU"/>
    <property type="match status" value="1"/>
</dbReference>
<dbReference type="AlphaFoldDB" id="A0A370DBL8"/>
<accession>A0A370DBL8</accession>
<dbReference type="PANTHER" id="PTHR31040">
    <property type="entry name" value="NURIM"/>
    <property type="match status" value="1"/>
</dbReference>